<evidence type="ECO:0000256" key="2">
    <source>
        <dbReference type="SAM" id="Phobius"/>
    </source>
</evidence>
<feature type="region of interest" description="Disordered" evidence="1">
    <location>
        <begin position="80"/>
        <end position="101"/>
    </location>
</feature>
<keyword evidence="4" id="KW-1185">Reference proteome</keyword>
<keyword evidence="2" id="KW-1133">Transmembrane helix</keyword>
<name>A0A0W1AIL9_9GAMM</name>
<dbReference type="Proteomes" id="UP000054662">
    <property type="component" value="Unassembled WGS sequence"/>
</dbReference>
<protein>
    <submittedName>
        <fullName evidence="3">Uncharacterized protein</fullName>
    </submittedName>
</protein>
<feature type="transmembrane region" description="Helical" evidence="2">
    <location>
        <begin position="52"/>
        <end position="74"/>
    </location>
</feature>
<proteinExistence type="predicted"/>
<dbReference type="PATRIC" id="fig|45076.6.peg.956"/>
<dbReference type="RefSeq" id="WP_058492704.1">
    <property type="nucleotide sequence ID" value="NZ_CBCRUR010000014.1"/>
</dbReference>
<gene>
    <name evidence="3" type="ORF">Lwor_0879</name>
</gene>
<evidence type="ECO:0000313" key="3">
    <source>
        <dbReference type="EMBL" id="KTD81201.1"/>
    </source>
</evidence>
<evidence type="ECO:0000313" key="4">
    <source>
        <dbReference type="Proteomes" id="UP000054662"/>
    </source>
</evidence>
<organism evidence="3 4">
    <name type="scientific">Legionella worsleiensis</name>
    <dbReference type="NCBI Taxonomy" id="45076"/>
    <lineage>
        <taxon>Bacteria</taxon>
        <taxon>Pseudomonadati</taxon>
        <taxon>Pseudomonadota</taxon>
        <taxon>Gammaproteobacteria</taxon>
        <taxon>Legionellales</taxon>
        <taxon>Legionellaceae</taxon>
        <taxon>Legionella</taxon>
    </lineage>
</organism>
<keyword evidence="2" id="KW-0472">Membrane</keyword>
<dbReference type="EMBL" id="LNZC01000007">
    <property type="protein sequence ID" value="KTD81201.1"/>
    <property type="molecule type" value="Genomic_DNA"/>
</dbReference>
<sequence length="101" mass="11006">MDNVLTWLPDLLGFKADPSEYRSACYQTYGGNPPRWGGVMDSCALKSSGYEVLYGFFSVLGVGYLVMLFLAAAVQKTNKQLSLEGPESSNEEGLSTLSPIR</sequence>
<dbReference type="OrthoDB" id="9984059at2"/>
<dbReference type="AlphaFoldDB" id="A0A0W1AIL9"/>
<reference evidence="3 4" key="1">
    <citation type="submission" date="2015-11" db="EMBL/GenBank/DDBJ databases">
        <title>Genomic analysis of 38 Legionella species identifies large and diverse effector repertoires.</title>
        <authorList>
            <person name="Burstein D."/>
            <person name="Amaro F."/>
            <person name="Zusman T."/>
            <person name="Lifshitz Z."/>
            <person name="Cohen O."/>
            <person name="Gilbert J.A."/>
            <person name="Pupko T."/>
            <person name="Shuman H.A."/>
            <person name="Segal G."/>
        </authorList>
    </citation>
    <scope>NUCLEOTIDE SEQUENCE [LARGE SCALE GENOMIC DNA]</scope>
    <source>
        <strain evidence="3 4">ATCC 49508</strain>
    </source>
</reference>
<accession>A0A0W1AIL9</accession>
<evidence type="ECO:0000256" key="1">
    <source>
        <dbReference type="SAM" id="MobiDB-lite"/>
    </source>
</evidence>
<keyword evidence="2" id="KW-0812">Transmembrane</keyword>
<comment type="caution">
    <text evidence="3">The sequence shown here is derived from an EMBL/GenBank/DDBJ whole genome shotgun (WGS) entry which is preliminary data.</text>
</comment>